<evidence type="ECO:0000256" key="3">
    <source>
        <dbReference type="ARBA" id="ARBA00022793"/>
    </source>
</evidence>
<dbReference type="Proteomes" id="UP000233343">
    <property type="component" value="Unassembled WGS sequence"/>
</dbReference>
<dbReference type="InterPro" id="IPR000310">
    <property type="entry name" value="Orn/Lys/Arg_deCO2ase_major_dom"/>
</dbReference>
<evidence type="ECO:0000259" key="6">
    <source>
        <dbReference type="Pfam" id="PF01276"/>
    </source>
</evidence>
<dbReference type="GO" id="GO:0016831">
    <property type="term" value="F:carboxy-lyase activity"/>
    <property type="evidence" value="ECO:0007669"/>
    <property type="project" value="UniProtKB-KW"/>
</dbReference>
<dbReference type="Pfam" id="PF03711">
    <property type="entry name" value="OKR_DC_1_C"/>
    <property type="match status" value="1"/>
</dbReference>
<dbReference type="CDD" id="cd00615">
    <property type="entry name" value="Orn_deC_like"/>
    <property type="match status" value="1"/>
</dbReference>
<dbReference type="SUPFAM" id="SSF55904">
    <property type="entry name" value="Ornithine decarboxylase C-terminal domain"/>
    <property type="match status" value="1"/>
</dbReference>
<gene>
    <name evidence="8" type="ORF">CWS20_18430</name>
</gene>
<proteinExistence type="inferred from homology"/>
<dbReference type="EMBL" id="PISD01000041">
    <property type="protein sequence ID" value="PKG27567.1"/>
    <property type="molecule type" value="Genomic_DNA"/>
</dbReference>
<evidence type="ECO:0000256" key="2">
    <source>
        <dbReference type="ARBA" id="ARBA00010671"/>
    </source>
</evidence>
<dbReference type="PANTHER" id="PTHR43277:SF3">
    <property type="entry name" value="DECARBOXYLASE, PUTATIVE-RELATED"/>
    <property type="match status" value="1"/>
</dbReference>
<protein>
    <submittedName>
        <fullName evidence="8">Arginine decarboxylase</fullName>
    </submittedName>
</protein>
<keyword evidence="5" id="KW-0456">Lyase</keyword>
<dbReference type="PANTHER" id="PTHR43277">
    <property type="entry name" value="ARGININE DECARBOXYLASE"/>
    <property type="match status" value="1"/>
</dbReference>
<keyword evidence="3" id="KW-0210">Decarboxylase</keyword>
<keyword evidence="9" id="KW-1185">Reference proteome</keyword>
<comment type="caution">
    <text evidence="8">The sequence shown here is derived from an EMBL/GenBank/DDBJ whole genome shotgun (WGS) entry which is preliminary data.</text>
</comment>
<dbReference type="InterPro" id="IPR015424">
    <property type="entry name" value="PyrdxlP-dep_Trfase"/>
</dbReference>
<accession>A0A2N0ZDJ5</accession>
<comment type="similarity">
    <text evidence="2">Belongs to the Orn/Lys/Arg decarboxylase class-I family.</text>
</comment>
<evidence type="ECO:0000256" key="1">
    <source>
        <dbReference type="ARBA" id="ARBA00001933"/>
    </source>
</evidence>
<evidence type="ECO:0000313" key="9">
    <source>
        <dbReference type="Proteomes" id="UP000233343"/>
    </source>
</evidence>
<evidence type="ECO:0000256" key="5">
    <source>
        <dbReference type="ARBA" id="ARBA00023239"/>
    </source>
</evidence>
<dbReference type="Gene3D" id="3.90.105.10">
    <property type="entry name" value="Molybdopterin biosynthesis moea protein, domain 2"/>
    <property type="match status" value="1"/>
</dbReference>
<feature type="domain" description="Orn/Lys/Arg decarboxylase C-terminal" evidence="7">
    <location>
        <begin position="409"/>
        <end position="453"/>
    </location>
</feature>
<dbReference type="InterPro" id="IPR052357">
    <property type="entry name" value="Orn_Lys_Arg_decarboxylase-I"/>
</dbReference>
<evidence type="ECO:0000256" key="4">
    <source>
        <dbReference type="ARBA" id="ARBA00022898"/>
    </source>
</evidence>
<feature type="domain" description="Orn/Lys/Arg decarboxylases family 1 pyridoxal-P attachment site" evidence="6">
    <location>
        <begin position="7"/>
        <end position="304"/>
    </location>
</feature>
<dbReference type="InterPro" id="IPR015421">
    <property type="entry name" value="PyrdxlP-dep_Trfase_major"/>
</dbReference>
<sequence length="479" mass="53767">MNQKQMPLVEQLINYINKKPVSFHVPGHKSGRLLSGREEIDQYFQSFLPLDLTELSGLDDLHSPEGAIEEAETLLAEFHRVKKSFFLVNGSTVGNLAMIYAALSKDDTVLIQRNCHKSIMNGVSLVGAHPVFITPEYDYEWRVAGGVTLELVEEAIRQYPDTKALILTYPNYYGMVYPLEEIIKLCHNHGIVVLVDEAHGAHFAAGDMFPDSALQFNADIVVQSAHKTLPAMTMGAYLHINSELIPPEKIQLYLNMLQSSSPSYPIMASLDIARYYLANYTNQDQINLNKQIKRFKDQLDLIEGIHVLKYNQSIGDPLKVTIHASSLSGFELQKLLEDKGIYTELADPANVLFILPLLKAKTEYPFEKAIHALKAIMETIPVAKKAKSQAVHQFPRISKLITIEENPPLRQVTLDEAVGNVCGQVVLPYPPGIPLLYPGEIITKEHIDVLKNLLNTGARFQNTRNLHKRYIEIYELSGG</sequence>
<dbReference type="InterPro" id="IPR036633">
    <property type="entry name" value="Prn/Lys/Arg_de-COase_C_sf"/>
</dbReference>
<evidence type="ECO:0000313" key="8">
    <source>
        <dbReference type="EMBL" id="PKG27567.1"/>
    </source>
</evidence>
<dbReference type="Gene3D" id="3.40.640.10">
    <property type="entry name" value="Type I PLP-dependent aspartate aminotransferase-like (Major domain)"/>
    <property type="match status" value="1"/>
</dbReference>
<dbReference type="SUPFAM" id="SSF53383">
    <property type="entry name" value="PLP-dependent transferases"/>
    <property type="match status" value="1"/>
</dbReference>
<comment type="cofactor">
    <cofactor evidence="1">
        <name>pyridoxal 5'-phosphate</name>
        <dbReference type="ChEBI" id="CHEBI:597326"/>
    </cofactor>
</comment>
<reference evidence="8 9" key="1">
    <citation type="journal article" date="2010" name="Int. J. Syst. Evol. Microbiol.">
        <title>Bacillus horneckiae sp. nov., isolated from a spacecraft-assembly clean room.</title>
        <authorList>
            <person name="Vaishampayan P."/>
            <person name="Probst A."/>
            <person name="Krishnamurthi S."/>
            <person name="Ghosh S."/>
            <person name="Osman S."/>
            <person name="McDowall A."/>
            <person name="Ruckmani A."/>
            <person name="Mayilraj S."/>
            <person name="Venkateswaran K."/>
        </authorList>
    </citation>
    <scope>NUCLEOTIDE SEQUENCE [LARGE SCALE GENOMIC DNA]</scope>
    <source>
        <strain evidence="9">1PO1SC</strain>
    </source>
</reference>
<organism evidence="8 9">
    <name type="scientific">Cytobacillus horneckiae</name>
    <dbReference type="NCBI Taxonomy" id="549687"/>
    <lineage>
        <taxon>Bacteria</taxon>
        <taxon>Bacillati</taxon>
        <taxon>Bacillota</taxon>
        <taxon>Bacilli</taxon>
        <taxon>Bacillales</taxon>
        <taxon>Bacillaceae</taxon>
        <taxon>Cytobacillus</taxon>
    </lineage>
</organism>
<keyword evidence="4" id="KW-0663">Pyridoxal phosphate</keyword>
<dbReference type="AlphaFoldDB" id="A0A2N0ZDJ5"/>
<evidence type="ECO:0000259" key="7">
    <source>
        <dbReference type="Pfam" id="PF03711"/>
    </source>
</evidence>
<name>A0A2N0ZDJ5_9BACI</name>
<dbReference type="InterPro" id="IPR008286">
    <property type="entry name" value="Prn/Lys/Arg_de-COase_C"/>
</dbReference>
<dbReference type="Pfam" id="PF01276">
    <property type="entry name" value="OKR_DC_1"/>
    <property type="match status" value="1"/>
</dbReference>
<dbReference type="RefSeq" id="WP_066192075.1">
    <property type="nucleotide sequence ID" value="NZ_JAFDQP010000018.1"/>
</dbReference>